<dbReference type="AlphaFoldDB" id="A0A6C0JUJ6"/>
<protein>
    <submittedName>
        <fullName evidence="1">Uncharacterized protein</fullName>
    </submittedName>
</protein>
<sequence>MDEMIVELGRSQGKKYVRLEYSDRNKWLIVENADQLFQFIRKSCTWWERLNSSPNFVCFGINEPNNAFVCKIFDLSLAGQFEFLLRSIPFELDGKIYNENIID</sequence>
<dbReference type="EMBL" id="MN740696">
    <property type="protein sequence ID" value="QHU08380.1"/>
    <property type="molecule type" value="Genomic_DNA"/>
</dbReference>
<proteinExistence type="predicted"/>
<evidence type="ECO:0000313" key="1">
    <source>
        <dbReference type="EMBL" id="QHU08380.1"/>
    </source>
</evidence>
<organism evidence="1">
    <name type="scientific">viral metagenome</name>
    <dbReference type="NCBI Taxonomy" id="1070528"/>
    <lineage>
        <taxon>unclassified sequences</taxon>
        <taxon>metagenomes</taxon>
        <taxon>organismal metagenomes</taxon>
    </lineage>
</organism>
<name>A0A6C0JUJ6_9ZZZZ</name>
<accession>A0A6C0JUJ6</accession>
<reference evidence="1" key="1">
    <citation type="journal article" date="2020" name="Nature">
        <title>Giant virus diversity and host interactions through global metagenomics.</title>
        <authorList>
            <person name="Schulz F."/>
            <person name="Roux S."/>
            <person name="Paez-Espino D."/>
            <person name="Jungbluth S."/>
            <person name="Walsh D.A."/>
            <person name="Denef V.J."/>
            <person name="McMahon K.D."/>
            <person name="Konstantinidis K.T."/>
            <person name="Eloe-Fadrosh E.A."/>
            <person name="Kyrpides N.C."/>
            <person name="Woyke T."/>
        </authorList>
    </citation>
    <scope>NUCLEOTIDE SEQUENCE</scope>
    <source>
        <strain evidence="1">GVMAG-S-1062768-28</strain>
    </source>
</reference>